<dbReference type="GO" id="GO:0003700">
    <property type="term" value="F:DNA-binding transcription factor activity"/>
    <property type="evidence" value="ECO:0007669"/>
    <property type="project" value="InterPro"/>
</dbReference>
<dbReference type="PANTHER" id="PTHR30419:SF30">
    <property type="entry name" value="LYSR FAMILY TRANSCRIPTIONAL REGULATOR"/>
    <property type="match status" value="1"/>
</dbReference>
<dbReference type="Pfam" id="PF00126">
    <property type="entry name" value="HTH_1"/>
    <property type="match status" value="1"/>
</dbReference>
<dbReference type="Proteomes" id="UP000470082">
    <property type="component" value="Unassembled WGS sequence"/>
</dbReference>
<feature type="domain" description="HTH lysR-type" evidence="5">
    <location>
        <begin position="9"/>
        <end position="60"/>
    </location>
</feature>
<evidence type="ECO:0000256" key="3">
    <source>
        <dbReference type="ARBA" id="ARBA00023125"/>
    </source>
</evidence>
<dbReference type="PRINTS" id="PR00039">
    <property type="entry name" value="HTHLYSR"/>
</dbReference>
<dbReference type="InterPro" id="IPR036388">
    <property type="entry name" value="WH-like_DNA-bd_sf"/>
</dbReference>
<dbReference type="InterPro" id="IPR050950">
    <property type="entry name" value="HTH-type_LysR_regulators"/>
</dbReference>
<dbReference type="Gene3D" id="1.10.10.10">
    <property type="entry name" value="Winged helix-like DNA-binding domain superfamily/Winged helix DNA-binding domain"/>
    <property type="match status" value="1"/>
</dbReference>
<dbReference type="PANTHER" id="PTHR30419">
    <property type="entry name" value="HTH-TYPE TRANSCRIPTIONAL REGULATOR YBHD"/>
    <property type="match status" value="1"/>
</dbReference>
<dbReference type="CDD" id="cd05466">
    <property type="entry name" value="PBP2_LTTR_substrate"/>
    <property type="match status" value="1"/>
</dbReference>
<dbReference type="PROSITE" id="PS50931">
    <property type="entry name" value="HTH_LYSR"/>
    <property type="match status" value="1"/>
</dbReference>
<dbReference type="InterPro" id="IPR036390">
    <property type="entry name" value="WH_DNA-bd_sf"/>
</dbReference>
<dbReference type="Pfam" id="PF03466">
    <property type="entry name" value="LysR_substrate"/>
    <property type="match status" value="1"/>
</dbReference>
<gene>
    <name evidence="6" type="ORF">FYJ50_10200</name>
</gene>
<proteinExistence type="inferred from homology"/>
<keyword evidence="2" id="KW-0805">Transcription regulation</keyword>
<evidence type="ECO:0000256" key="4">
    <source>
        <dbReference type="ARBA" id="ARBA00023163"/>
    </source>
</evidence>
<dbReference type="InterPro" id="IPR000847">
    <property type="entry name" value="LysR_HTH_N"/>
</dbReference>
<dbReference type="Gene3D" id="3.40.190.290">
    <property type="match status" value="1"/>
</dbReference>
<dbReference type="GO" id="GO:0003677">
    <property type="term" value="F:DNA binding"/>
    <property type="evidence" value="ECO:0007669"/>
    <property type="project" value="UniProtKB-KW"/>
</dbReference>
<dbReference type="RefSeq" id="WP_154461646.1">
    <property type="nucleotide sequence ID" value="NZ_JAQYTQ010000012.1"/>
</dbReference>
<sequence>MNISFESYKIFYYVAKYKSITKAANALYSNQPNISRCIHKLEADLKCKLFERSNKGVTLTPEGNSLYEHVKIAIEQIMEAEQELLKQEELEFGSISIGVTESALNIFLLKKLELFHRKYPNIHLRISNHSTPQAIRALDQGLVDFSIVVTPTIIPSYLKQTSLLDFKDILVGGIQYASLGQSIHSLNEIIQYPMIMLGKDTMTYAFFSQFYFNHKLELSSEFEVATMDQVLPLVQHNLGLGYLPYPYAKEYIEKKEIVSIPLKETIPMRKVVLIEDKRKPLSIASKAFIQTLF</sequence>
<keyword evidence="3" id="KW-0238">DNA-binding</keyword>
<accession>A0A7X2N4S7</accession>
<dbReference type="SUPFAM" id="SSF46785">
    <property type="entry name" value="Winged helix' DNA-binding domain"/>
    <property type="match status" value="1"/>
</dbReference>
<dbReference type="InterPro" id="IPR005119">
    <property type="entry name" value="LysR_subst-bd"/>
</dbReference>
<comment type="similarity">
    <text evidence="1">Belongs to the LysR transcriptional regulatory family.</text>
</comment>
<evidence type="ECO:0000256" key="1">
    <source>
        <dbReference type="ARBA" id="ARBA00009437"/>
    </source>
</evidence>
<evidence type="ECO:0000259" key="5">
    <source>
        <dbReference type="PROSITE" id="PS50931"/>
    </source>
</evidence>
<dbReference type="AlphaFoldDB" id="A0A7X2N4S7"/>
<dbReference type="EMBL" id="VUMM01000035">
    <property type="protein sequence ID" value="MSS02441.1"/>
    <property type="molecule type" value="Genomic_DNA"/>
</dbReference>
<protein>
    <submittedName>
        <fullName evidence="6">LysR family transcriptional regulator</fullName>
    </submittedName>
</protein>
<keyword evidence="4" id="KW-0804">Transcription</keyword>
<keyword evidence="7" id="KW-1185">Reference proteome</keyword>
<comment type="caution">
    <text evidence="6">The sequence shown here is derived from an EMBL/GenBank/DDBJ whole genome shotgun (WGS) entry which is preliminary data.</text>
</comment>
<reference evidence="6 7" key="1">
    <citation type="submission" date="2019-08" db="EMBL/GenBank/DDBJ databases">
        <title>In-depth cultivation of the pig gut microbiome towards novel bacterial diversity and tailored functional studies.</title>
        <authorList>
            <person name="Wylensek D."/>
            <person name="Hitch T.C.A."/>
            <person name="Clavel T."/>
        </authorList>
    </citation>
    <scope>NUCLEOTIDE SEQUENCE [LARGE SCALE GENOMIC DNA]</scope>
    <source>
        <strain evidence="6 7">LKV-178-WT-2G</strain>
    </source>
</reference>
<organism evidence="6 7">
    <name type="scientific">Floccifex porci</name>
    <dbReference type="NCBI Taxonomy" id="2606629"/>
    <lineage>
        <taxon>Bacteria</taxon>
        <taxon>Bacillati</taxon>
        <taxon>Bacillota</taxon>
        <taxon>Erysipelotrichia</taxon>
        <taxon>Erysipelotrichales</taxon>
        <taxon>Erysipelotrichaceae</taxon>
        <taxon>Floccifex</taxon>
    </lineage>
</organism>
<dbReference type="SUPFAM" id="SSF53850">
    <property type="entry name" value="Periplasmic binding protein-like II"/>
    <property type="match status" value="1"/>
</dbReference>
<evidence type="ECO:0000256" key="2">
    <source>
        <dbReference type="ARBA" id="ARBA00023015"/>
    </source>
</evidence>
<name>A0A7X2N4S7_9FIRM</name>
<dbReference type="FunFam" id="1.10.10.10:FF:000001">
    <property type="entry name" value="LysR family transcriptional regulator"/>
    <property type="match status" value="1"/>
</dbReference>
<dbReference type="GO" id="GO:0005829">
    <property type="term" value="C:cytosol"/>
    <property type="evidence" value="ECO:0007669"/>
    <property type="project" value="TreeGrafter"/>
</dbReference>
<evidence type="ECO:0000313" key="6">
    <source>
        <dbReference type="EMBL" id="MSS02441.1"/>
    </source>
</evidence>
<evidence type="ECO:0000313" key="7">
    <source>
        <dbReference type="Proteomes" id="UP000470082"/>
    </source>
</evidence>